<evidence type="ECO:0000313" key="6">
    <source>
        <dbReference type="Proteomes" id="UP000002748"/>
    </source>
</evidence>
<dbReference type="OrthoDB" id="423498at2759"/>
<organism evidence="5 6">
    <name type="scientific">Trichosporon asahii var. asahii (strain ATCC 90039 / CBS 2479 / JCM 2466 / KCTC 7840 / NBRC 103889/ NCYC 2677 / UAMH 7654)</name>
    <name type="common">Yeast</name>
    <dbReference type="NCBI Taxonomy" id="1186058"/>
    <lineage>
        <taxon>Eukaryota</taxon>
        <taxon>Fungi</taxon>
        <taxon>Dikarya</taxon>
        <taxon>Basidiomycota</taxon>
        <taxon>Agaricomycotina</taxon>
        <taxon>Tremellomycetes</taxon>
        <taxon>Trichosporonales</taxon>
        <taxon>Trichosporonaceae</taxon>
        <taxon>Trichosporon</taxon>
    </lineage>
</organism>
<dbReference type="Pfam" id="PF08450">
    <property type="entry name" value="SGL"/>
    <property type="match status" value="1"/>
</dbReference>
<gene>
    <name evidence="5" type="ORF">A1Q1_04265</name>
</gene>
<evidence type="ECO:0000256" key="2">
    <source>
        <dbReference type="PIRSR" id="PIRSR605511-1"/>
    </source>
</evidence>
<reference evidence="5 6" key="1">
    <citation type="journal article" date="2012" name="Eukaryot. Cell">
        <title>Draft genome sequence of CBS 2479, the standard type strain of Trichosporon asahii.</title>
        <authorList>
            <person name="Yang R.Y."/>
            <person name="Li H.T."/>
            <person name="Zhu H."/>
            <person name="Zhou G.P."/>
            <person name="Wang M."/>
            <person name="Wang L."/>
        </authorList>
    </citation>
    <scope>NUCLEOTIDE SEQUENCE [LARGE SCALE GENOMIC DNA]</scope>
    <source>
        <strain evidence="6">ATCC 90039 / CBS 2479 / JCM 2466 / KCTC 7840 / NCYC 2677 / UAMH 7654</strain>
    </source>
</reference>
<sequence>MTKQVQDVPIFEADRVLECGNTLGEGITWANGQIVWVDIENASVHTLTGDKHETRTFPETRYVPAVAGVAGAEDGLVAAFHDRLVHLPSPSSSPEDIALLIPEEEKSAVRLNDGACDPAGRFLVGSMNLDGLGISPPLGKLYSVSASPSASGGYQVKTLLEDVGCSNGIDWTPDGRTMYYIDSAHPRIDVFDYDVSSGSISNRRVFVTEADLPPLPPASRVPAPMVAFDGLTVDGAGNVWVARWGESRVVCYRPSGEAILQVVTPEARTPTIPAFGGEGLDELWLATASAELAGQKAQDWPRSGDVFKLKIGQEIKALLGGGWKGRARHGFRLA</sequence>
<dbReference type="InterPro" id="IPR011042">
    <property type="entry name" value="6-blade_b-propeller_TolB-like"/>
</dbReference>
<feature type="binding site" evidence="3">
    <location>
        <position position="110"/>
    </location>
    <ligand>
        <name>substrate</name>
    </ligand>
</feature>
<keyword evidence="3" id="KW-0479">Metal-binding</keyword>
<dbReference type="InterPro" id="IPR005511">
    <property type="entry name" value="SMP-30"/>
</dbReference>
<feature type="binding site" evidence="3">
    <location>
        <position position="25"/>
    </location>
    <ligand>
        <name>a divalent metal cation</name>
        <dbReference type="ChEBI" id="CHEBI:60240"/>
    </ligand>
</feature>
<dbReference type="InterPro" id="IPR013658">
    <property type="entry name" value="SGL"/>
</dbReference>
<comment type="cofactor">
    <cofactor evidence="3">
        <name>Zn(2+)</name>
        <dbReference type="ChEBI" id="CHEBI:29105"/>
    </cofactor>
    <text evidence="3">Binds 1 divalent metal cation per subunit.</text>
</comment>
<dbReference type="Proteomes" id="UP000002748">
    <property type="component" value="Unassembled WGS sequence"/>
</dbReference>
<evidence type="ECO:0000313" key="5">
    <source>
        <dbReference type="EMBL" id="EJT47022.1"/>
    </source>
</evidence>
<dbReference type="EMBL" id="ALBS01000266">
    <property type="protein sequence ID" value="EJT47022.1"/>
    <property type="molecule type" value="Genomic_DNA"/>
</dbReference>
<keyword evidence="3" id="KW-0862">Zinc</keyword>
<feature type="binding site" evidence="3">
    <location>
        <position position="112"/>
    </location>
    <ligand>
        <name>substrate</name>
    </ligand>
</feature>
<dbReference type="PANTHER" id="PTHR10907">
    <property type="entry name" value="REGUCALCIN"/>
    <property type="match status" value="1"/>
</dbReference>
<dbReference type="KEGG" id="tasa:A1Q1_04265"/>
<evidence type="ECO:0000259" key="4">
    <source>
        <dbReference type="Pfam" id="PF08450"/>
    </source>
</evidence>
<dbReference type="RefSeq" id="XP_014178117.1">
    <property type="nucleotide sequence ID" value="XM_014322642.1"/>
</dbReference>
<dbReference type="HOGENOM" id="CLU_877217_0_0_1"/>
<feature type="active site" description="Proton donor/acceptor" evidence="2">
    <location>
        <position position="229"/>
    </location>
</feature>
<dbReference type="PANTHER" id="PTHR10907:SF47">
    <property type="entry name" value="REGUCALCIN"/>
    <property type="match status" value="1"/>
</dbReference>
<protein>
    <recommendedName>
        <fullName evidence="4">SMP-30/Gluconolactonase/LRE-like region domain-containing protein</fullName>
    </recommendedName>
</protein>
<evidence type="ECO:0000256" key="1">
    <source>
        <dbReference type="ARBA" id="ARBA00008853"/>
    </source>
</evidence>
<feature type="domain" description="SMP-30/Gluconolactonase/LRE-like region" evidence="4">
    <location>
        <begin position="23"/>
        <end position="288"/>
    </location>
</feature>
<dbReference type="PRINTS" id="PR01790">
    <property type="entry name" value="SMP30FAMILY"/>
</dbReference>
<dbReference type="GO" id="GO:0005509">
    <property type="term" value="F:calcium ion binding"/>
    <property type="evidence" value="ECO:0007669"/>
    <property type="project" value="TreeGrafter"/>
</dbReference>
<feature type="binding site" evidence="3">
    <location>
        <position position="130"/>
    </location>
    <ligand>
        <name>substrate</name>
    </ligand>
</feature>
<accession>J6EW49</accession>
<dbReference type="Gene3D" id="2.120.10.30">
    <property type="entry name" value="TolB, C-terminal domain"/>
    <property type="match status" value="1"/>
</dbReference>
<dbReference type="GO" id="GO:0019853">
    <property type="term" value="P:L-ascorbic acid biosynthetic process"/>
    <property type="evidence" value="ECO:0007669"/>
    <property type="project" value="TreeGrafter"/>
</dbReference>
<feature type="binding site" evidence="3">
    <location>
        <position position="229"/>
    </location>
    <ligand>
        <name>a divalent metal cation</name>
        <dbReference type="ChEBI" id="CHEBI:60240"/>
    </ligand>
</feature>
<comment type="similarity">
    <text evidence="1">Belongs to the SMP-30/CGR1 family.</text>
</comment>
<dbReference type="GO" id="GO:0004341">
    <property type="term" value="F:gluconolactonase activity"/>
    <property type="evidence" value="ECO:0007669"/>
    <property type="project" value="TreeGrafter"/>
</dbReference>
<dbReference type="VEuPathDB" id="FungiDB:A1Q1_04265"/>
<evidence type="ECO:0000256" key="3">
    <source>
        <dbReference type="PIRSR" id="PIRSR605511-2"/>
    </source>
</evidence>
<dbReference type="GeneID" id="25987778"/>
<feature type="binding site" evidence="3">
    <location>
        <position position="167"/>
    </location>
    <ligand>
        <name>a divalent metal cation</name>
        <dbReference type="ChEBI" id="CHEBI:60240"/>
    </ligand>
</feature>
<dbReference type="SUPFAM" id="SSF63829">
    <property type="entry name" value="Calcium-dependent phosphotriesterase"/>
    <property type="match status" value="1"/>
</dbReference>
<name>J6EW49_TRIAS</name>
<proteinExistence type="inferred from homology"/>
<comment type="caution">
    <text evidence="5">The sequence shown here is derived from an EMBL/GenBank/DDBJ whole genome shotgun (WGS) entry which is preliminary data.</text>
</comment>
<dbReference type="AlphaFoldDB" id="J6EW49"/>